<sequence length="217" mass="24646">MDITWIKNSTFLIKTSMGKRLLIDPFNKIHTCDISSLNPNIITLSSQNIESLCPNEIGHHIKIINSPGTYNTDIGLIKGYTTYCDHYSGYKRGPNTIYTYNIDNLKLCHLGYLGEFLSDNIIDELDDIDILFIPIGGHINLSGKEAYMLIKKISPKVIIPMNYKYSYSSFLFNGLKDFTLLLKKISKINTESFTISKETLMENENAIILPPMSESPY</sequence>
<name>A0ABS7KVJ5_CLOSR</name>
<evidence type="ECO:0000313" key="1">
    <source>
        <dbReference type="EMBL" id="MBY0754805.1"/>
    </source>
</evidence>
<dbReference type="PANTHER" id="PTHR42967:SF1">
    <property type="entry name" value="MBL FOLD METALLO-HYDROLASE"/>
    <property type="match status" value="1"/>
</dbReference>
<accession>A0ABS7KVJ5</accession>
<dbReference type="InterPro" id="IPR036866">
    <property type="entry name" value="RibonucZ/Hydroxyglut_hydro"/>
</dbReference>
<dbReference type="Pfam" id="PF13483">
    <property type="entry name" value="Lactamase_B_3"/>
    <property type="match status" value="1"/>
</dbReference>
<dbReference type="PANTHER" id="PTHR42967">
    <property type="entry name" value="METAL DEPENDENT HYDROLASE"/>
    <property type="match status" value="1"/>
</dbReference>
<organism evidence="1 2">
    <name type="scientific">Clostridium sardiniense</name>
    <name type="common">Clostridium absonum</name>
    <dbReference type="NCBI Taxonomy" id="29369"/>
    <lineage>
        <taxon>Bacteria</taxon>
        <taxon>Bacillati</taxon>
        <taxon>Bacillota</taxon>
        <taxon>Clostridia</taxon>
        <taxon>Eubacteriales</taxon>
        <taxon>Clostridiaceae</taxon>
        <taxon>Clostridium</taxon>
    </lineage>
</organism>
<dbReference type="Gene3D" id="3.60.15.10">
    <property type="entry name" value="Ribonuclease Z/Hydroxyacylglutathione hydrolase-like"/>
    <property type="match status" value="1"/>
</dbReference>
<proteinExistence type="predicted"/>
<dbReference type="EMBL" id="JAIKTU010000003">
    <property type="protein sequence ID" value="MBY0754805.1"/>
    <property type="molecule type" value="Genomic_DNA"/>
</dbReference>
<reference evidence="1 2" key="1">
    <citation type="journal article" date="2021" name="Cell Host Microbe">
        <title>in vivo commensal control of Clostridioides difficile virulence.</title>
        <authorList>
            <person name="Girinathan B.P."/>
            <person name="Dibenedetto N."/>
            <person name="Worley J.N."/>
            <person name="Peltier J."/>
            <person name="Arrieta-Ortiz M.L."/>
            <person name="Rupa Christinal Immanuel S."/>
            <person name="Lavin R."/>
            <person name="Delaney M.L."/>
            <person name="Cummins C."/>
            <person name="Hoffmann M."/>
            <person name="Luo Y."/>
            <person name="Gonzalez-Escalona N."/>
            <person name="Allard M."/>
            <person name="Onderdonk A.B."/>
            <person name="Gerber G.K."/>
            <person name="Sonenshein A.L."/>
            <person name="Baliga N."/>
            <person name="Dupuy B."/>
            <person name="Bry L."/>
        </authorList>
    </citation>
    <scope>NUCLEOTIDE SEQUENCE [LARGE SCALE GENOMIC DNA]</scope>
    <source>
        <strain evidence="1 2">DSM 599</strain>
    </source>
</reference>
<dbReference type="RefSeq" id="WP_221859643.1">
    <property type="nucleotide sequence ID" value="NZ_JAIKTU010000003.1"/>
</dbReference>
<evidence type="ECO:0000313" key="2">
    <source>
        <dbReference type="Proteomes" id="UP001299068"/>
    </source>
</evidence>
<gene>
    <name evidence="1" type="ORF">K5V21_04965</name>
</gene>
<dbReference type="SUPFAM" id="SSF56281">
    <property type="entry name" value="Metallo-hydrolase/oxidoreductase"/>
    <property type="match status" value="1"/>
</dbReference>
<comment type="caution">
    <text evidence="1">The sequence shown here is derived from an EMBL/GenBank/DDBJ whole genome shotgun (WGS) entry which is preliminary data.</text>
</comment>
<dbReference type="Proteomes" id="UP001299068">
    <property type="component" value="Unassembled WGS sequence"/>
</dbReference>
<keyword evidence="2" id="KW-1185">Reference proteome</keyword>
<protein>
    <submittedName>
        <fullName evidence="1">MBL fold metallo-hydrolase</fullName>
    </submittedName>
</protein>